<evidence type="ECO:0000313" key="3">
    <source>
        <dbReference type="Proteomes" id="UP001151760"/>
    </source>
</evidence>
<evidence type="ECO:0008006" key="4">
    <source>
        <dbReference type="Google" id="ProtNLM"/>
    </source>
</evidence>
<reference evidence="2" key="2">
    <citation type="submission" date="2022-01" db="EMBL/GenBank/DDBJ databases">
        <authorList>
            <person name="Yamashiro T."/>
            <person name="Shiraishi A."/>
            <person name="Satake H."/>
            <person name="Nakayama K."/>
        </authorList>
    </citation>
    <scope>NUCLEOTIDE SEQUENCE</scope>
</reference>
<feature type="compositionally biased region" description="Low complexity" evidence="1">
    <location>
        <begin position="31"/>
        <end position="47"/>
    </location>
</feature>
<comment type="caution">
    <text evidence="2">The sequence shown here is derived from an EMBL/GenBank/DDBJ whole genome shotgun (WGS) entry which is preliminary data.</text>
</comment>
<keyword evidence="3" id="KW-1185">Reference proteome</keyword>
<evidence type="ECO:0000256" key="1">
    <source>
        <dbReference type="SAM" id="MobiDB-lite"/>
    </source>
</evidence>
<evidence type="ECO:0000313" key="2">
    <source>
        <dbReference type="EMBL" id="GJT05400.1"/>
    </source>
</evidence>
<dbReference type="EMBL" id="BQNB010012583">
    <property type="protein sequence ID" value="GJT05400.1"/>
    <property type="molecule type" value="Genomic_DNA"/>
</dbReference>
<sequence length="135" mass="15181">MTSIRQMMTQEALEELIFQRVVDALADYETNQNSGNGNNNENGSYDSGSGGGRTTHTAHVCTYKEFLNCQPLNYKGTEGAGGTVGHDAAYEMPWKTLMKILTENYCSRSEIKKLETELWNLTVKGTDFESYTQRF</sequence>
<proteinExistence type="predicted"/>
<protein>
    <recommendedName>
        <fullName evidence="4">Reverse transcriptase domain-containing protein</fullName>
    </recommendedName>
</protein>
<reference evidence="2" key="1">
    <citation type="journal article" date="2022" name="Int. J. Mol. Sci.">
        <title>Draft Genome of Tanacetum Coccineum: Genomic Comparison of Closely Related Tanacetum-Family Plants.</title>
        <authorList>
            <person name="Yamashiro T."/>
            <person name="Shiraishi A."/>
            <person name="Nakayama K."/>
            <person name="Satake H."/>
        </authorList>
    </citation>
    <scope>NUCLEOTIDE SEQUENCE</scope>
</reference>
<gene>
    <name evidence="2" type="ORF">Tco_0839862</name>
</gene>
<feature type="region of interest" description="Disordered" evidence="1">
    <location>
        <begin position="29"/>
        <end position="54"/>
    </location>
</feature>
<organism evidence="2 3">
    <name type="scientific">Tanacetum coccineum</name>
    <dbReference type="NCBI Taxonomy" id="301880"/>
    <lineage>
        <taxon>Eukaryota</taxon>
        <taxon>Viridiplantae</taxon>
        <taxon>Streptophyta</taxon>
        <taxon>Embryophyta</taxon>
        <taxon>Tracheophyta</taxon>
        <taxon>Spermatophyta</taxon>
        <taxon>Magnoliopsida</taxon>
        <taxon>eudicotyledons</taxon>
        <taxon>Gunneridae</taxon>
        <taxon>Pentapetalae</taxon>
        <taxon>asterids</taxon>
        <taxon>campanulids</taxon>
        <taxon>Asterales</taxon>
        <taxon>Asteraceae</taxon>
        <taxon>Asteroideae</taxon>
        <taxon>Anthemideae</taxon>
        <taxon>Anthemidinae</taxon>
        <taxon>Tanacetum</taxon>
    </lineage>
</organism>
<accession>A0ABQ5ASI4</accession>
<name>A0ABQ5ASI4_9ASTR</name>
<dbReference type="Proteomes" id="UP001151760">
    <property type="component" value="Unassembled WGS sequence"/>
</dbReference>